<comment type="caution">
    <text evidence="1">The sequence shown here is derived from an EMBL/GenBank/DDBJ whole genome shotgun (WGS) entry which is preliminary data.</text>
</comment>
<dbReference type="EMBL" id="VSRR010001398">
    <property type="protein sequence ID" value="MPC24974.1"/>
    <property type="molecule type" value="Genomic_DNA"/>
</dbReference>
<protein>
    <submittedName>
        <fullName evidence="1">Uncharacterized protein</fullName>
    </submittedName>
</protein>
<keyword evidence="2" id="KW-1185">Reference proteome</keyword>
<reference evidence="1 2" key="1">
    <citation type="submission" date="2019-05" db="EMBL/GenBank/DDBJ databases">
        <title>Another draft genome of Portunus trituberculatus and its Hox gene families provides insights of decapod evolution.</title>
        <authorList>
            <person name="Jeong J.-H."/>
            <person name="Song I."/>
            <person name="Kim S."/>
            <person name="Choi T."/>
            <person name="Kim D."/>
            <person name="Ryu S."/>
            <person name="Kim W."/>
        </authorList>
    </citation>
    <scope>NUCLEOTIDE SEQUENCE [LARGE SCALE GENOMIC DNA]</scope>
    <source>
        <tissue evidence="1">Muscle</tissue>
    </source>
</reference>
<name>A0A5B7DVT0_PORTR</name>
<dbReference type="Proteomes" id="UP000324222">
    <property type="component" value="Unassembled WGS sequence"/>
</dbReference>
<evidence type="ECO:0000313" key="1">
    <source>
        <dbReference type="EMBL" id="MPC24974.1"/>
    </source>
</evidence>
<accession>A0A5B7DVT0</accession>
<proteinExistence type="predicted"/>
<dbReference type="AlphaFoldDB" id="A0A5B7DVT0"/>
<sequence>MLASPEPFRRLLTKFRDGTDVVLEAMPRAPRPNLLSSTPTSHVHAHTLTLAAHLRPHTPLTLSLTSLTLYLPLSLPHSLPPSSPQEWPSLRPFQPARVKVTLMWNTAGGCPVTHLFNIQARGLLLVATTASLFTFFPPYTWSEKPPPTSHTYHCGHGSCTLFSLPITPGRPNTENTCRLSFIRGLREQEIGVGPEGGASFCVFVLMGVLICRTL</sequence>
<evidence type="ECO:0000313" key="2">
    <source>
        <dbReference type="Proteomes" id="UP000324222"/>
    </source>
</evidence>
<organism evidence="1 2">
    <name type="scientific">Portunus trituberculatus</name>
    <name type="common">Swimming crab</name>
    <name type="synonym">Neptunus trituberculatus</name>
    <dbReference type="NCBI Taxonomy" id="210409"/>
    <lineage>
        <taxon>Eukaryota</taxon>
        <taxon>Metazoa</taxon>
        <taxon>Ecdysozoa</taxon>
        <taxon>Arthropoda</taxon>
        <taxon>Crustacea</taxon>
        <taxon>Multicrustacea</taxon>
        <taxon>Malacostraca</taxon>
        <taxon>Eumalacostraca</taxon>
        <taxon>Eucarida</taxon>
        <taxon>Decapoda</taxon>
        <taxon>Pleocyemata</taxon>
        <taxon>Brachyura</taxon>
        <taxon>Eubrachyura</taxon>
        <taxon>Portunoidea</taxon>
        <taxon>Portunidae</taxon>
        <taxon>Portuninae</taxon>
        <taxon>Portunus</taxon>
    </lineage>
</organism>
<gene>
    <name evidence="1" type="ORF">E2C01_018070</name>
</gene>